<evidence type="ECO:0000313" key="2">
    <source>
        <dbReference type="Proteomes" id="UP000805704"/>
    </source>
</evidence>
<evidence type="ECO:0000313" key="1">
    <source>
        <dbReference type="EMBL" id="KAG8005071.1"/>
    </source>
</evidence>
<name>A0ACB7ET98_NIBAL</name>
<gene>
    <name evidence="1" type="ORF">GBF38_010962</name>
</gene>
<protein>
    <submittedName>
        <fullName evidence="1">Protein C5orf49-like protein</fullName>
    </submittedName>
</protein>
<dbReference type="Proteomes" id="UP000805704">
    <property type="component" value="Chromosome 23"/>
</dbReference>
<dbReference type="EMBL" id="CM024811">
    <property type="protein sequence ID" value="KAG8005071.1"/>
    <property type="molecule type" value="Genomic_DNA"/>
</dbReference>
<accession>A0ACB7ET98</accession>
<comment type="caution">
    <text evidence="1">The sequence shown here is derived from an EMBL/GenBank/DDBJ whole genome shotgun (WGS) entry which is preliminary data.</text>
</comment>
<reference evidence="1" key="1">
    <citation type="submission" date="2020-04" db="EMBL/GenBank/DDBJ databases">
        <title>A chromosome-scale assembly and high-density genetic map of the yellow drum (Nibea albiflora) genome.</title>
        <authorList>
            <person name="Xu D."/>
            <person name="Zhang W."/>
            <person name="Chen R."/>
            <person name="Tan P."/>
            <person name="Wang L."/>
            <person name="Song H."/>
            <person name="Tian L."/>
            <person name="Zhu Q."/>
            <person name="Wang B."/>
        </authorList>
    </citation>
    <scope>NUCLEOTIDE SEQUENCE</scope>
    <source>
        <strain evidence="1">ZJHYS-2018</strain>
    </source>
</reference>
<sequence>MDVSLEAQTKPLYTLSTFSYIPPRRKEPKEMSFFNRDVKAPEVSMYDLVFHQAEGYDMTLHRDDRKHHKGRGLDINEENTATVLFPPLYLPGRQHARVACIKAEFFRKNGIMWNVAEGYGSVVPI</sequence>
<proteinExistence type="predicted"/>
<organism evidence="1 2">
    <name type="scientific">Nibea albiflora</name>
    <name type="common">Yellow drum</name>
    <name type="synonym">Corvina albiflora</name>
    <dbReference type="NCBI Taxonomy" id="240163"/>
    <lineage>
        <taxon>Eukaryota</taxon>
        <taxon>Metazoa</taxon>
        <taxon>Chordata</taxon>
        <taxon>Craniata</taxon>
        <taxon>Vertebrata</taxon>
        <taxon>Euteleostomi</taxon>
        <taxon>Actinopterygii</taxon>
        <taxon>Neopterygii</taxon>
        <taxon>Teleostei</taxon>
        <taxon>Neoteleostei</taxon>
        <taxon>Acanthomorphata</taxon>
        <taxon>Eupercaria</taxon>
        <taxon>Sciaenidae</taxon>
        <taxon>Nibea</taxon>
    </lineage>
</organism>
<keyword evidence="2" id="KW-1185">Reference proteome</keyword>